<dbReference type="OrthoDB" id="9816306at2"/>
<dbReference type="SUPFAM" id="SSF52743">
    <property type="entry name" value="Subtilisin-like"/>
    <property type="match status" value="1"/>
</dbReference>
<evidence type="ECO:0000256" key="3">
    <source>
        <dbReference type="ARBA" id="ARBA00022801"/>
    </source>
</evidence>
<feature type="domain" description="Peptidase S8/S53" evidence="6">
    <location>
        <begin position="22"/>
        <end position="238"/>
    </location>
</feature>
<organism evidence="9 10">
    <name type="scientific">Actinomadura craniellae</name>
    <dbReference type="NCBI Taxonomy" id="2231787"/>
    <lineage>
        <taxon>Bacteria</taxon>
        <taxon>Bacillati</taxon>
        <taxon>Actinomycetota</taxon>
        <taxon>Actinomycetes</taxon>
        <taxon>Streptosporangiales</taxon>
        <taxon>Thermomonosporaceae</taxon>
        <taxon>Actinomadura</taxon>
    </lineage>
</organism>
<feature type="domain" description="PatG" evidence="7">
    <location>
        <begin position="344"/>
        <end position="455"/>
    </location>
</feature>
<keyword evidence="2 5" id="KW-0645">Protease</keyword>
<evidence type="ECO:0000259" key="7">
    <source>
        <dbReference type="Pfam" id="PF18047"/>
    </source>
</evidence>
<feature type="active site" description="Charge relay system" evidence="5">
    <location>
        <position position="223"/>
    </location>
</feature>
<dbReference type="CDD" id="cd07476">
    <property type="entry name" value="Peptidases_S8_thiazoline_oxidase_subtilisin-like_protease"/>
    <property type="match status" value="1"/>
</dbReference>
<evidence type="ECO:0000259" key="8">
    <source>
        <dbReference type="Pfam" id="PF18065"/>
    </source>
</evidence>
<dbReference type="NCBIfam" id="TIGR03895">
    <property type="entry name" value="protease_PatA"/>
    <property type="match status" value="1"/>
</dbReference>
<dbReference type="PRINTS" id="PR00723">
    <property type="entry name" value="SUBTILISIN"/>
</dbReference>
<name>A0A365GXL0_9ACTN</name>
<dbReference type="EMBL" id="QLYX01000018">
    <property type="protein sequence ID" value="RAY11556.1"/>
    <property type="molecule type" value="Genomic_DNA"/>
</dbReference>
<sequence length="618" mass="65681">MSDVPALPGLAELWRQTTGDEQIRIAVIDGPVDRDHPVLAGANLSRLAGVWPEEGFAGAKAAHGTAVASVIFGRHDGEVSGIAPNCSGLSIPAFSDRRSKTSQLEIARGIELAVEAGAHVINISGGQLSPSGEAEDVLAGAVRLCQERNVLLVAAAGNDGCFCVHVPAALPSVLAVGALDDSGHPLPMSNRGPEYRHQGILAPGENILVAAPGGGTARRTGTSLAAPIVSGVAALLLCLQVRSGRAPDPLAVRAALLAGADPCPFEEPDTCLPYLSGVLNIERAVEAVTTSPIESTEPAAQTPPAEEVHATTTPCACTGAAPPPPAVVVSAEEPAPKQQWNPLVYAMGVLGYDFGTEARRDSFKQIMSAVTMDGTAVPANPYDARQLVDHLEAHPSEARTLIWTLNLELTPIYAIEPTGPYAADVYQLLTRLLSGETAGEEHADYIERIAIPGRLTGRTVRLFSGQDLPVIEVEQRRGIYGWEVNRLVQAATSAADTQPGDTDPQAVNRTLREFLTRVYYDLRNLGATSRDRALNFAATNAFQAAHTISSAVAQGMALDTIQVEKSPFCRIDSDCWDVKLRFFDPENSRRAKRIYRFTIDVSDILPVTLGDVRTWSET</sequence>
<dbReference type="GO" id="GO:0004252">
    <property type="term" value="F:serine-type endopeptidase activity"/>
    <property type="evidence" value="ECO:0007669"/>
    <property type="project" value="UniProtKB-UniRule"/>
</dbReference>
<gene>
    <name evidence="9" type="ORF">DPM19_30100</name>
</gene>
<reference evidence="9 10" key="1">
    <citation type="submission" date="2018-06" db="EMBL/GenBank/DDBJ databases">
        <title>Actinomadura craniellae sp. nov. isolated from marine sponge Craniella sp.</title>
        <authorList>
            <person name="Li L."/>
            <person name="Xu Q.H."/>
            <person name="Lin H.W."/>
            <person name="Lu Y.H."/>
        </authorList>
    </citation>
    <scope>NUCLEOTIDE SEQUENCE [LARGE SCALE GENOMIC DNA]</scope>
    <source>
        <strain evidence="9 10">LHW63021</strain>
    </source>
</reference>
<dbReference type="Pfam" id="PF00082">
    <property type="entry name" value="Peptidase_S8"/>
    <property type="match status" value="1"/>
</dbReference>
<dbReference type="RefSeq" id="WP_111871462.1">
    <property type="nucleotide sequence ID" value="NZ_QLYX01000018.1"/>
</dbReference>
<dbReference type="InterPro" id="IPR040483">
    <property type="entry name" value="PatG_dom"/>
</dbReference>
<dbReference type="Pfam" id="PF18065">
    <property type="entry name" value="PatG_C"/>
    <property type="match status" value="1"/>
</dbReference>
<dbReference type="GO" id="GO:0006508">
    <property type="term" value="P:proteolysis"/>
    <property type="evidence" value="ECO:0007669"/>
    <property type="project" value="UniProtKB-KW"/>
</dbReference>
<evidence type="ECO:0000256" key="2">
    <source>
        <dbReference type="ARBA" id="ARBA00022670"/>
    </source>
</evidence>
<keyword evidence="3 5" id="KW-0378">Hydrolase</keyword>
<feature type="active site" description="Charge relay system" evidence="5">
    <location>
        <position position="63"/>
    </location>
</feature>
<dbReference type="InterPro" id="IPR023828">
    <property type="entry name" value="Peptidase_S8_Ser-AS"/>
</dbReference>
<dbReference type="AlphaFoldDB" id="A0A365GXL0"/>
<dbReference type="PANTHER" id="PTHR43806">
    <property type="entry name" value="PEPTIDASE S8"/>
    <property type="match status" value="1"/>
</dbReference>
<evidence type="ECO:0000313" key="10">
    <source>
        <dbReference type="Proteomes" id="UP000251891"/>
    </source>
</evidence>
<keyword evidence="10" id="KW-1185">Reference proteome</keyword>
<evidence type="ECO:0000256" key="4">
    <source>
        <dbReference type="ARBA" id="ARBA00022825"/>
    </source>
</evidence>
<comment type="caution">
    <text evidence="9">The sequence shown here is derived from an EMBL/GenBank/DDBJ whole genome shotgun (WGS) entry which is preliminary data.</text>
</comment>
<protein>
    <submittedName>
        <fullName evidence="9">Peptidase S8</fullName>
    </submittedName>
</protein>
<dbReference type="InterPro" id="IPR015500">
    <property type="entry name" value="Peptidase_S8_subtilisin-rel"/>
</dbReference>
<accession>A0A365GXL0</accession>
<evidence type="ECO:0000259" key="6">
    <source>
        <dbReference type="Pfam" id="PF00082"/>
    </source>
</evidence>
<dbReference type="PROSITE" id="PS00138">
    <property type="entry name" value="SUBTILASE_SER"/>
    <property type="match status" value="1"/>
</dbReference>
<dbReference type="Proteomes" id="UP000251891">
    <property type="component" value="Unassembled WGS sequence"/>
</dbReference>
<keyword evidence="4 5" id="KW-0720">Serine protease</keyword>
<feature type="active site" description="Charge relay system" evidence="5">
    <location>
        <position position="29"/>
    </location>
</feature>
<dbReference type="InterPro" id="IPR040636">
    <property type="entry name" value="PatG_C"/>
</dbReference>
<dbReference type="InterPro" id="IPR000209">
    <property type="entry name" value="Peptidase_S8/S53_dom"/>
</dbReference>
<dbReference type="PROSITE" id="PS51892">
    <property type="entry name" value="SUBTILASE"/>
    <property type="match status" value="1"/>
</dbReference>
<evidence type="ECO:0000256" key="5">
    <source>
        <dbReference type="PROSITE-ProRule" id="PRU01240"/>
    </source>
</evidence>
<evidence type="ECO:0000313" key="9">
    <source>
        <dbReference type="EMBL" id="RAY11556.1"/>
    </source>
</evidence>
<proteinExistence type="inferred from homology"/>
<dbReference type="Gene3D" id="3.40.50.200">
    <property type="entry name" value="Peptidase S8/S53 domain"/>
    <property type="match status" value="1"/>
</dbReference>
<dbReference type="InterPro" id="IPR036852">
    <property type="entry name" value="Peptidase_S8/S53_dom_sf"/>
</dbReference>
<dbReference type="InterPro" id="IPR034056">
    <property type="entry name" value="Pep_S8_PatG/PatA-like"/>
</dbReference>
<dbReference type="PANTHER" id="PTHR43806:SF11">
    <property type="entry name" value="CEREVISIN-RELATED"/>
    <property type="match status" value="1"/>
</dbReference>
<comment type="similarity">
    <text evidence="1 5">Belongs to the peptidase S8 family.</text>
</comment>
<dbReference type="InterPro" id="IPR050131">
    <property type="entry name" value="Peptidase_S8_subtilisin-like"/>
</dbReference>
<dbReference type="Pfam" id="PF18047">
    <property type="entry name" value="PatG_D"/>
    <property type="match status" value="1"/>
</dbReference>
<evidence type="ECO:0000256" key="1">
    <source>
        <dbReference type="ARBA" id="ARBA00011073"/>
    </source>
</evidence>
<dbReference type="InterPro" id="IPR023830">
    <property type="entry name" value="Peptidase_S8A_PatG"/>
</dbReference>
<feature type="domain" description="PatG C-terminal" evidence="8">
    <location>
        <begin position="505"/>
        <end position="615"/>
    </location>
</feature>